<reference evidence="2 3" key="1">
    <citation type="submission" date="2024-10" db="EMBL/GenBank/DDBJ databases">
        <title>The Natural Products Discovery Center: Release of the First 8490 Sequenced Strains for Exploring Actinobacteria Biosynthetic Diversity.</title>
        <authorList>
            <person name="Kalkreuter E."/>
            <person name="Kautsar S.A."/>
            <person name="Yang D."/>
            <person name="Bader C.D."/>
            <person name="Teijaro C.N."/>
            <person name="Fluegel L."/>
            <person name="Davis C.M."/>
            <person name="Simpson J.R."/>
            <person name="Lauterbach L."/>
            <person name="Steele A.D."/>
            <person name="Gui C."/>
            <person name="Meng S."/>
            <person name="Li G."/>
            <person name="Viehrig K."/>
            <person name="Ye F."/>
            <person name="Su P."/>
            <person name="Kiefer A.F."/>
            <person name="Nichols A."/>
            <person name="Cepeda A.J."/>
            <person name="Yan W."/>
            <person name="Fan B."/>
            <person name="Jiang Y."/>
            <person name="Adhikari A."/>
            <person name="Zheng C.-J."/>
            <person name="Schuster L."/>
            <person name="Cowan T.M."/>
            <person name="Smanski M.J."/>
            <person name="Chevrette M.G."/>
            <person name="De Carvalho L.P.S."/>
            <person name="Shen B."/>
        </authorList>
    </citation>
    <scope>NUCLEOTIDE SEQUENCE [LARGE SCALE GENOMIC DNA]</scope>
    <source>
        <strain evidence="2 3">NPDC049503</strain>
    </source>
</reference>
<feature type="transmembrane region" description="Helical" evidence="1">
    <location>
        <begin position="117"/>
        <end position="140"/>
    </location>
</feature>
<protein>
    <submittedName>
        <fullName evidence="2">DUF6113 family protein</fullName>
    </submittedName>
</protein>
<proteinExistence type="predicted"/>
<sequence length="149" mass="15203">MEDPLLPATQPPDVERRGRGASALGGAAYGMLFMLGVVMGIVGGFTQAAWEVGPVPASAVAWVLALFAVCLGAGRLLRAKTGAVVAAAGWLLVSMPFTMELSQGDIVIAQAAAGYVYLYGGMAALVAAILLAPSSGSWLLHGHLPRNPT</sequence>
<evidence type="ECO:0000256" key="1">
    <source>
        <dbReference type="SAM" id="Phobius"/>
    </source>
</evidence>
<evidence type="ECO:0000313" key="3">
    <source>
        <dbReference type="Proteomes" id="UP001612928"/>
    </source>
</evidence>
<organism evidence="2 3">
    <name type="scientific">Nonomuraea indica</name>
    <dbReference type="NCBI Taxonomy" id="1581193"/>
    <lineage>
        <taxon>Bacteria</taxon>
        <taxon>Bacillati</taxon>
        <taxon>Actinomycetota</taxon>
        <taxon>Actinomycetes</taxon>
        <taxon>Streptosporangiales</taxon>
        <taxon>Streptosporangiaceae</taxon>
        <taxon>Nonomuraea</taxon>
    </lineage>
</organism>
<keyword evidence="1" id="KW-0812">Transmembrane</keyword>
<dbReference type="Pfam" id="PF19608">
    <property type="entry name" value="DUF6113"/>
    <property type="match status" value="1"/>
</dbReference>
<comment type="caution">
    <text evidence="2">The sequence shown here is derived from an EMBL/GenBank/DDBJ whole genome shotgun (WGS) entry which is preliminary data.</text>
</comment>
<dbReference type="RefSeq" id="WP_397024534.1">
    <property type="nucleotide sequence ID" value="NZ_JBITMB010000008.1"/>
</dbReference>
<dbReference type="EMBL" id="JBITMB010000008">
    <property type="protein sequence ID" value="MFI7444286.1"/>
    <property type="molecule type" value="Genomic_DNA"/>
</dbReference>
<feature type="transmembrane region" description="Helical" evidence="1">
    <location>
        <begin position="81"/>
        <end position="97"/>
    </location>
</feature>
<dbReference type="Proteomes" id="UP001612928">
    <property type="component" value="Unassembled WGS sequence"/>
</dbReference>
<gene>
    <name evidence="2" type="ORF">ACIBP5_30305</name>
</gene>
<keyword evidence="3" id="KW-1185">Reference proteome</keyword>
<feature type="transmembrane region" description="Helical" evidence="1">
    <location>
        <begin position="55"/>
        <end position="74"/>
    </location>
</feature>
<keyword evidence="1" id="KW-0472">Membrane</keyword>
<keyword evidence="1" id="KW-1133">Transmembrane helix</keyword>
<name>A0ABW8ABY7_9ACTN</name>
<dbReference type="InterPro" id="IPR046095">
    <property type="entry name" value="DUF6113"/>
</dbReference>
<feature type="transmembrane region" description="Helical" evidence="1">
    <location>
        <begin position="26"/>
        <end position="49"/>
    </location>
</feature>
<accession>A0ABW8ABY7</accession>
<evidence type="ECO:0000313" key="2">
    <source>
        <dbReference type="EMBL" id="MFI7444286.1"/>
    </source>
</evidence>